<feature type="chain" id="PRO_5035930317" description="SH3 domain-containing protein" evidence="3">
    <location>
        <begin position="30"/>
        <end position="138"/>
    </location>
</feature>
<dbReference type="SMART" id="SM00326">
    <property type="entry name" value="SH3"/>
    <property type="match status" value="1"/>
</dbReference>
<dbReference type="Proteomes" id="UP000829720">
    <property type="component" value="Unassembled WGS sequence"/>
</dbReference>
<evidence type="ECO:0000259" key="4">
    <source>
        <dbReference type="PROSITE" id="PS50002"/>
    </source>
</evidence>
<evidence type="ECO:0000256" key="2">
    <source>
        <dbReference type="PROSITE-ProRule" id="PRU00192"/>
    </source>
</evidence>
<accession>A0A8T3DI67</accession>
<keyword evidence="6" id="KW-1185">Reference proteome</keyword>
<dbReference type="InterPro" id="IPR001452">
    <property type="entry name" value="SH3_domain"/>
</dbReference>
<proteinExistence type="predicted"/>
<evidence type="ECO:0000313" key="6">
    <source>
        <dbReference type="Proteomes" id="UP000829720"/>
    </source>
</evidence>
<dbReference type="CDD" id="cd11891">
    <property type="entry name" value="MIAL"/>
    <property type="match status" value="1"/>
</dbReference>
<evidence type="ECO:0000256" key="1">
    <source>
        <dbReference type="ARBA" id="ARBA00022443"/>
    </source>
</evidence>
<feature type="domain" description="SH3" evidence="4">
    <location>
        <begin position="48"/>
        <end position="120"/>
    </location>
</feature>
<gene>
    <name evidence="5" type="ORF">AGOR_G00118230</name>
</gene>
<dbReference type="Pfam" id="PF07653">
    <property type="entry name" value="SH3_2"/>
    <property type="match status" value="1"/>
</dbReference>
<dbReference type="InterPro" id="IPR035554">
    <property type="entry name" value="Otoraplin_SH3"/>
</dbReference>
<reference evidence="5" key="1">
    <citation type="submission" date="2021-01" db="EMBL/GenBank/DDBJ databases">
        <authorList>
            <person name="Zahm M."/>
            <person name="Roques C."/>
            <person name="Cabau C."/>
            <person name="Klopp C."/>
            <person name="Donnadieu C."/>
            <person name="Jouanno E."/>
            <person name="Lampietro C."/>
            <person name="Louis A."/>
            <person name="Herpin A."/>
            <person name="Echchiki A."/>
            <person name="Berthelot C."/>
            <person name="Parey E."/>
            <person name="Roest-Crollius H."/>
            <person name="Braasch I."/>
            <person name="Postlethwait J."/>
            <person name="Bobe J."/>
            <person name="Montfort J."/>
            <person name="Bouchez O."/>
            <person name="Begum T."/>
            <person name="Mejri S."/>
            <person name="Adams A."/>
            <person name="Chen W.-J."/>
            <person name="Guiguen Y."/>
        </authorList>
    </citation>
    <scope>NUCLEOTIDE SEQUENCE</scope>
    <source>
        <tissue evidence="5">Blood</tissue>
    </source>
</reference>
<evidence type="ECO:0000256" key="3">
    <source>
        <dbReference type="SAM" id="SignalP"/>
    </source>
</evidence>
<sequence length="138" mass="15403">MRHTVRMAPSFHIGLLLLSLGYLCPHTNGVPMEKLAKSKLCADKECSYTISVAKAIDDFTAPDCRFINIKKGQTIYVYSKLVPVEGGGVFWSGSVYSERYVDQMGIIGYFPSNLVTELQVYKEGALEIPTTDMDFNCF</sequence>
<keyword evidence="1 2" id="KW-0728">SH3 domain</keyword>
<dbReference type="EMBL" id="JAERUA010000010">
    <property type="protein sequence ID" value="KAI1894678.1"/>
    <property type="molecule type" value="Genomic_DNA"/>
</dbReference>
<dbReference type="OrthoDB" id="10037838at2759"/>
<name>A0A8T3DI67_9TELE</name>
<dbReference type="PROSITE" id="PS50002">
    <property type="entry name" value="SH3"/>
    <property type="match status" value="1"/>
</dbReference>
<dbReference type="PANTHER" id="PTHR47146:SF1">
    <property type="entry name" value="OTORAPLIN"/>
    <property type="match status" value="1"/>
</dbReference>
<protein>
    <recommendedName>
        <fullName evidence="4">SH3 domain-containing protein</fullName>
    </recommendedName>
</protein>
<dbReference type="SUPFAM" id="SSF50044">
    <property type="entry name" value="SH3-domain"/>
    <property type="match status" value="1"/>
</dbReference>
<comment type="caution">
    <text evidence="5">The sequence shown here is derived from an EMBL/GenBank/DDBJ whole genome shotgun (WGS) entry which is preliminary data.</text>
</comment>
<organism evidence="5 6">
    <name type="scientific">Albula goreensis</name>
    <dbReference type="NCBI Taxonomy" id="1534307"/>
    <lineage>
        <taxon>Eukaryota</taxon>
        <taxon>Metazoa</taxon>
        <taxon>Chordata</taxon>
        <taxon>Craniata</taxon>
        <taxon>Vertebrata</taxon>
        <taxon>Euteleostomi</taxon>
        <taxon>Actinopterygii</taxon>
        <taxon>Neopterygii</taxon>
        <taxon>Teleostei</taxon>
        <taxon>Albuliformes</taxon>
        <taxon>Albulidae</taxon>
        <taxon>Albula</taxon>
    </lineage>
</organism>
<evidence type="ECO:0000313" key="5">
    <source>
        <dbReference type="EMBL" id="KAI1894678.1"/>
    </source>
</evidence>
<dbReference type="Gene3D" id="2.30.30.40">
    <property type="entry name" value="SH3 Domains"/>
    <property type="match status" value="1"/>
</dbReference>
<feature type="signal peptide" evidence="3">
    <location>
        <begin position="1"/>
        <end position="29"/>
    </location>
</feature>
<dbReference type="InterPro" id="IPR036028">
    <property type="entry name" value="SH3-like_dom_sf"/>
</dbReference>
<keyword evidence="3" id="KW-0732">Signal</keyword>
<dbReference type="AlphaFoldDB" id="A0A8T3DI67"/>
<dbReference type="InterPro" id="IPR042801">
    <property type="entry name" value="OTOR"/>
</dbReference>
<dbReference type="GO" id="GO:0001502">
    <property type="term" value="P:cartilage condensation"/>
    <property type="evidence" value="ECO:0007669"/>
    <property type="project" value="TreeGrafter"/>
</dbReference>
<dbReference type="PANTHER" id="PTHR47146">
    <property type="entry name" value="OTORAPLIN"/>
    <property type="match status" value="1"/>
</dbReference>